<protein>
    <submittedName>
        <fullName evidence="1">Hypothetical_protein</fullName>
    </submittedName>
</protein>
<sequence>MSNQILVVMKCNLDYSSFALSKNISSSDVINADFSLQDTQHFQSTLTLNLSRRKSTVHQLNVLTENKRTGSSVYKQQAKQMIYAHHYTKNEYNSNQSQPKDDQNSKYTMINDKNDYKFNRQSTMDNHADIEQTVFTKVVE</sequence>
<dbReference type="Proteomes" id="UP001642409">
    <property type="component" value="Unassembled WGS sequence"/>
</dbReference>
<evidence type="ECO:0000313" key="2">
    <source>
        <dbReference type="Proteomes" id="UP001642409"/>
    </source>
</evidence>
<keyword evidence="2" id="KW-1185">Reference proteome</keyword>
<reference evidence="1 2" key="1">
    <citation type="submission" date="2024-07" db="EMBL/GenBank/DDBJ databases">
        <authorList>
            <person name="Akdeniz Z."/>
        </authorList>
    </citation>
    <scope>NUCLEOTIDE SEQUENCE [LARGE SCALE GENOMIC DNA]</scope>
</reference>
<evidence type="ECO:0000313" key="1">
    <source>
        <dbReference type="EMBL" id="CAL6074262.1"/>
    </source>
</evidence>
<comment type="caution">
    <text evidence="1">The sequence shown here is derived from an EMBL/GenBank/DDBJ whole genome shotgun (WGS) entry which is preliminary data.</text>
</comment>
<dbReference type="EMBL" id="CAXDID020000306">
    <property type="protein sequence ID" value="CAL6074262.1"/>
    <property type="molecule type" value="Genomic_DNA"/>
</dbReference>
<gene>
    <name evidence="1" type="ORF">HINF_LOCUS56584</name>
</gene>
<organism evidence="1 2">
    <name type="scientific">Hexamita inflata</name>
    <dbReference type="NCBI Taxonomy" id="28002"/>
    <lineage>
        <taxon>Eukaryota</taxon>
        <taxon>Metamonada</taxon>
        <taxon>Diplomonadida</taxon>
        <taxon>Hexamitidae</taxon>
        <taxon>Hexamitinae</taxon>
        <taxon>Hexamita</taxon>
    </lineage>
</organism>
<proteinExistence type="predicted"/>
<accession>A0ABP1L358</accession>
<name>A0ABP1L358_9EUKA</name>